<name>A0AAU7Y4A8_9PSED</name>
<gene>
    <name evidence="1" type="ORF">ABS648_03260</name>
</gene>
<accession>A0AAU7Y4A8</accession>
<sequence length="41" mass="4522">MKNELKRLRILRALQAECAALAGLANKLENDLQGKRSDKAA</sequence>
<proteinExistence type="predicted"/>
<dbReference type="AlphaFoldDB" id="A0AAU7Y4A8"/>
<dbReference type="RefSeq" id="WP_350447590.1">
    <property type="nucleotide sequence ID" value="NZ_CP158373.1"/>
</dbReference>
<organism evidence="1">
    <name type="scientific">Pseudomonas solani</name>
    <dbReference type="NCBI Taxonomy" id="2731552"/>
    <lineage>
        <taxon>Bacteria</taxon>
        <taxon>Pseudomonadati</taxon>
        <taxon>Pseudomonadota</taxon>
        <taxon>Gammaproteobacteria</taxon>
        <taxon>Pseudomonadales</taxon>
        <taxon>Pseudomonadaceae</taxon>
        <taxon>Pseudomonas</taxon>
    </lineage>
</organism>
<evidence type="ECO:0008006" key="2">
    <source>
        <dbReference type="Google" id="ProtNLM"/>
    </source>
</evidence>
<dbReference type="EMBL" id="CP158373">
    <property type="protein sequence ID" value="XBY64798.1"/>
    <property type="molecule type" value="Genomic_DNA"/>
</dbReference>
<evidence type="ECO:0000313" key="1">
    <source>
        <dbReference type="EMBL" id="XBY64798.1"/>
    </source>
</evidence>
<reference evidence="1" key="1">
    <citation type="submission" date="2023-08" db="EMBL/GenBank/DDBJ databases">
        <title>Increased levels of nutrients transform a symbiont into a lethal pathobiont.</title>
        <authorList>
            <person name="Lachnit T."/>
            <person name="Ulrich L."/>
            <person name="Willmer F.M."/>
            <person name="Hasenbein T."/>
            <person name="Steiner L.X."/>
            <person name="Wolters M."/>
            <person name="Herbst E.M."/>
            <person name="Deines P."/>
        </authorList>
    </citation>
    <scope>NUCLEOTIDE SEQUENCE</scope>
    <source>
        <strain evidence="1">T3</strain>
    </source>
</reference>
<protein>
    <recommendedName>
        <fullName evidence="2">Transcriptional regulator</fullName>
    </recommendedName>
</protein>